<dbReference type="RefSeq" id="WP_065429441.1">
    <property type="nucleotide sequence ID" value="NZ_BOLV01000035.1"/>
</dbReference>
<organism evidence="2 3">
    <name type="scientific">Lacticaseibacillus suilingensis</name>
    <dbReference type="NCBI Taxonomy" id="2799577"/>
    <lineage>
        <taxon>Bacteria</taxon>
        <taxon>Bacillati</taxon>
        <taxon>Bacillota</taxon>
        <taxon>Bacilli</taxon>
        <taxon>Lactobacillales</taxon>
        <taxon>Lactobacillaceae</taxon>
        <taxon>Lacticaseibacillus</taxon>
    </lineage>
</organism>
<feature type="transmembrane region" description="Helical" evidence="1">
    <location>
        <begin position="7"/>
        <end position="24"/>
    </location>
</feature>
<feature type="transmembrane region" description="Helical" evidence="1">
    <location>
        <begin position="44"/>
        <end position="63"/>
    </location>
</feature>
<keyword evidence="1" id="KW-1133">Transmembrane helix</keyword>
<evidence type="ECO:0008006" key="4">
    <source>
        <dbReference type="Google" id="ProtNLM"/>
    </source>
</evidence>
<sequence length="181" mass="21051">MEKLFKWTIFLSSYVPVFIMVFLNSLKSFSMKSLKNTWQLNPPFWAFLIGISIVSLIILVLWLQHLKKESERKAQKFKTGILDSNDVEVLNFFITFIVPIVSLNPSSWPSIAMNVLLLAVEGIFFTKNNTLYFNVLLIIFGFHVFSFDNQKNIVITRKQRGDFELEDTKATQMGTTNIFYM</sequence>
<evidence type="ECO:0000256" key="1">
    <source>
        <dbReference type="SAM" id="Phobius"/>
    </source>
</evidence>
<protein>
    <recommendedName>
        <fullName evidence="4">CPBP family intramembrane metalloprotease</fullName>
    </recommendedName>
</protein>
<gene>
    <name evidence="2" type="ORF">ACFQ41_11100</name>
</gene>
<dbReference type="Proteomes" id="UP001597199">
    <property type="component" value="Unassembled WGS sequence"/>
</dbReference>
<reference evidence="3" key="1">
    <citation type="journal article" date="2019" name="Int. J. Syst. Evol. Microbiol.">
        <title>The Global Catalogue of Microorganisms (GCM) 10K type strain sequencing project: providing services to taxonomists for standard genome sequencing and annotation.</title>
        <authorList>
            <consortium name="The Broad Institute Genomics Platform"/>
            <consortium name="The Broad Institute Genome Sequencing Center for Infectious Disease"/>
            <person name="Wu L."/>
            <person name="Ma J."/>
        </authorList>
    </citation>
    <scope>NUCLEOTIDE SEQUENCE [LARGE SCALE GENOMIC DNA]</scope>
    <source>
        <strain evidence="3">CCM 9110</strain>
    </source>
</reference>
<evidence type="ECO:0000313" key="3">
    <source>
        <dbReference type="Proteomes" id="UP001597199"/>
    </source>
</evidence>
<comment type="caution">
    <text evidence="2">The sequence shown here is derived from an EMBL/GenBank/DDBJ whole genome shotgun (WGS) entry which is preliminary data.</text>
</comment>
<proteinExistence type="predicted"/>
<feature type="transmembrane region" description="Helical" evidence="1">
    <location>
        <begin position="84"/>
        <end position="101"/>
    </location>
</feature>
<dbReference type="EMBL" id="JBHTOA010000044">
    <property type="protein sequence ID" value="MFD1399856.1"/>
    <property type="molecule type" value="Genomic_DNA"/>
</dbReference>
<keyword evidence="3" id="KW-1185">Reference proteome</keyword>
<keyword evidence="1" id="KW-0472">Membrane</keyword>
<keyword evidence="1" id="KW-0812">Transmembrane</keyword>
<accession>A0ABW4BIM7</accession>
<evidence type="ECO:0000313" key="2">
    <source>
        <dbReference type="EMBL" id="MFD1399856.1"/>
    </source>
</evidence>
<name>A0ABW4BIM7_9LACO</name>
<feature type="transmembrane region" description="Helical" evidence="1">
    <location>
        <begin position="131"/>
        <end position="147"/>
    </location>
</feature>